<dbReference type="InterPro" id="IPR036047">
    <property type="entry name" value="F-box-like_dom_sf"/>
</dbReference>
<dbReference type="InterPro" id="IPR032698">
    <property type="entry name" value="SirB1_N"/>
</dbReference>
<proteinExistence type="predicted"/>
<dbReference type="PANTHER" id="PTHR31350">
    <property type="entry name" value="SI:DKEY-261L7.2"/>
    <property type="match status" value="1"/>
</dbReference>
<dbReference type="SMART" id="SM00992">
    <property type="entry name" value="YccV-like"/>
    <property type="match status" value="1"/>
</dbReference>
<dbReference type="Pfam" id="PF08755">
    <property type="entry name" value="YccV-like"/>
    <property type="match status" value="1"/>
</dbReference>
<dbReference type="OrthoDB" id="28868at2759"/>
<dbReference type="InterPro" id="IPR036623">
    <property type="entry name" value="Hemimethylated_DNA-bd_sf"/>
</dbReference>
<evidence type="ECO:0000313" key="2">
    <source>
        <dbReference type="EMBL" id="RKF62210.1"/>
    </source>
</evidence>
<name>A0A420HXS7_9PEZI</name>
<dbReference type="Pfam" id="PF13369">
    <property type="entry name" value="Transglut_core2"/>
    <property type="match status" value="1"/>
</dbReference>
<dbReference type="Proteomes" id="UP000286134">
    <property type="component" value="Unassembled WGS sequence"/>
</dbReference>
<dbReference type="SUPFAM" id="SSF141255">
    <property type="entry name" value="YccV-like"/>
    <property type="match status" value="1"/>
</dbReference>
<evidence type="ECO:0000259" key="1">
    <source>
        <dbReference type="PROSITE" id="PS50181"/>
    </source>
</evidence>
<dbReference type="InterPro" id="IPR011722">
    <property type="entry name" value="Hemimethylated_DNA-bd_dom"/>
</dbReference>
<feature type="domain" description="F-box" evidence="1">
    <location>
        <begin position="13"/>
        <end position="60"/>
    </location>
</feature>
<reference evidence="2 3" key="1">
    <citation type="journal article" date="2018" name="BMC Genomics">
        <title>Comparative genome analyses reveal sequence features reflecting distinct modes of host-adaptation between dicot and monocot powdery mildew.</title>
        <authorList>
            <person name="Wu Y."/>
            <person name="Ma X."/>
            <person name="Pan Z."/>
            <person name="Kale S.D."/>
            <person name="Song Y."/>
            <person name="King H."/>
            <person name="Zhang Q."/>
            <person name="Presley C."/>
            <person name="Deng X."/>
            <person name="Wei C.I."/>
            <person name="Xiao S."/>
        </authorList>
    </citation>
    <scope>NUCLEOTIDE SEQUENCE [LARGE SCALE GENOMIC DNA]</scope>
    <source>
        <strain evidence="2">UMSG2</strain>
    </source>
</reference>
<dbReference type="STRING" id="212602.A0A420HXS7"/>
<dbReference type="InterPro" id="IPR001810">
    <property type="entry name" value="F-box_dom"/>
</dbReference>
<dbReference type="Gene3D" id="2.30.30.390">
    <property type="entry name" value="Hemimethylated DNA-binding domain"/>
    <property type="match status" value="1"/>
</dbReference>
<dbReference type="GO" id="GO:0003677">
    <property type="term" value="F:DNA binding"/>
    <property type="evidence" value="ECO:0007669"/>
    <property type="project" value="InterPro"/>
</dbReference>
<dbReference type="PROSITE" id="PS50181">
    <property type="entry name" value="FBOX"/>
    <property type="match status" value="1"/>
</dbReference>
<gene>
    <name evidence="2" type="ORF">OnM2_035085</name>
</gene>
<dbReference type="EMBL" id="MCFK01003526">
    <property type="protein sequence ID" value="RKF62210.1"/>
    <property type="molecule type" value="Genomic_DNA"/>
</dbReference>
<accession>A0A420HXS7</accession>
<dbReference type="AlphaFoldDB" id="A0A420HXS7"/>
<keyword evidence="3" id="KW-1185">Reference proteome</keyword>
<dbReference type="PANTHER" id="PTHR31350:SF27">
    <property type="entry name" value="HEMIMETHYLATED DNA-BINDING DOMAIN-CONTAINING PROTEIN"/>
    <property type="match status" value="1"/>
</dbReference>
<protein>
    <submittedName>
        <fullName evidence="2">Putative f-box domain-containing protein</fullName>
    </submittedName>
</protein>
<evidence type="ECO:0000313" key="3">
    <source>
        <dbReference type="Proteomes" id="UP000286134"/>
    </source>
</evidence>
<dbReference type="NCBIfam" id="TIGR02097">
    <property type="entry name" value="yccV"/>
    <property type="match status" value="1"/>
</dbReference>
<comment type="caution">
    <text evidence="2">The sequence shown here is derived from an EMBL/GenBank/DDBJ whole genome shotgun (WGS) entry which is preliminary data.</text>
</comment>
<dbReference type="SUPFAM" id="SSF81383">
    <property type="entry name" value="F-box domain"/>
    <property type="match status" value="1"/>
</dbReference>
<dbReference type="SMART" id="SM00256">
    <property type="entry name" value="FBOX"/>
    <property type="match status" value="1"/>
</dbReference>
<organism evidence="2 3">
    <name type="scientific">Erysiphe neolycopersici</name>
    <dbReference type="NCBI Taxonomy" id="212602"/>
    <lineage>
        <taxon>Eukaryota</taxon>
        <taxon>Fungi</taxon>
        <taxon>Dikarya</taxon>
        <taxon>Ascomycota</taxon>
        <taxon>Pezizomycotina</taxon>
        <taxon>Leotiomycetes</taxon>
        <taxon>Erysiphales</taxon>
        <taxon>Erysiphaceae</taxon>
        <taxon>Erysiphe</taxon>
    </lineage>
</organism>
<sequence length="612" mass="72116">MNLPMADLQLLNEINFLRLPEEVVQKIFFFCEPDDINQNVMRVCKRLYRLVNEPLLWRHYCLSSFRYWDSRHCIQEKLCGPTDLVDWRSLYCYRKMVDLKTTDLLDSILQKQTNRISKYEAIAKFGYDAKETLLRHIQVEENAHDVLARRYYANSVLDYIHRILALDEWQKLLDNKSVAIERALGCFDLFILQDRSGDLSEISEIIDEIAECFRRQYLSIDNLTPRAKVMALVEFMGRYNFTGTISNWPYQRIQSYYIGLYLQDPKCSPIPLISVAIFCAISRRINLDAHCCGIPDYLYVIVFPRPGETLDAKELKDGELDGEPIYLDPYRFLQEVPIQVLRQNISYFVLNPSLHMRYLSDMSTASVVQRMSKTIMATVNNLRARNENFRADRHSLTQSTFSTTELEKAHYSALWADFLFANRSSQQTSEVQQSHLVPIILERYERYYPMDASLIEKHILPFYNNPRNSRSNQTYNQIVETLRDLRNADQTPKMIRLRRPPANQNVRYKIGQVFRHKRYYYIGVIIGWDLEGENFDWAFTNDARSLLLGIYQSFYNVLVEDTSVRYVAEENIEILKPEFPNSLMSLAGKYFNRWDAESHTFISGIRDEYPED</sequence>
<dbReference type="Gene3D" id="1.20.1280.50">
    <property type="match status" value="1"/>
</dbReference>
<dbReference type="Pfam" id="PF12937">
    <property type="entry name" value="F-box-like"/>
    <property type="match status" value="1"/>
</dbReference>